<gene>
    <name evidence="7" type="ORF">SDC9_160174</name>
</gene>
<organism evidence="7">
    <name type="scientific">bioreactor metagenome</name>
    <dbReference type="NCBI Taxonomy" id="1076179"/>
    <lineage>
        <taxon>unclassified sequences</taxon>
        <taxon>metagenomes</taxon>
        <taxon>ecological metagenomes</taxon>
    </lineage>
</organism>
<keyword evidence="2" id="KW-1003">Cell membrane</keyword>
<evidence type="ECO:0000313" key="7">
    <source>
        <dbReference type="EMBL" id="MPN12854.1"/>
    </source>
</evidence>
<keyword evidence="4 6" id="KW-1133">Transmembrane helix</keyword>
<evidence type="ECO:0000256" key="5">
    <source>
        <dbReference type="ARBA" id="ARBA00023136"/>
    </source>
</evidence>
<name>A0A645FKA5_9ZZZZ</name>
<dbReference type="InterPro" id="IPR022781">
    <property type="entry name" value="Flagellar_biosynth_FliO"/>
</dbReference>
<reference evidence="7" key="1">
    <citation type="submission" date="2019-08" db="EMBL/GenBank/DDBJ databases">
        <authorList>
            <person name="Kucharzyk K."/>
            <person name="Murdoch R.W."/>
            <person name="Higgins S."/>
            <person name="Loffler F."/>
        </authorList>
    </citation>
    <scope>NUCLEOTIDE SEQUENCE</scope>
</reference>
<dbReference type="AlphaFoldDB" id="A0A645FKA5"/>
<dbReference type="Pfam" id="PF04347">
    <property type="entry name" value="FliO"/>
    <property type="match status" value="1"/>
</dbReference>
<evidence type="ECO:0000256" key="6">
    <source>
        <dbReference type="SAM" id="Phobius"/>
    </source>
</evidence>
<feature type="transmembrane region" description="Helical" evidence="6">
    <location>
        <begin position="6"/>
        <end position="24"/>
    </location>
</feature>
<comment type="subcellular location">
    <subcellularLocation>
        <location evidence="1">Cell membrane</location>
    </subcellularLocation>
</comment>
<sequence length="114" mass="12444">MGAWDYIQAIIVIAAVIYAAYYVTKLAARTAAGPARGRGIRMRANLPLGRDKSVAMVEIGSNAYVLGVSAQRVELLDKFPLTELGAPEEDGPPAPEFADVFKRELDRRIGKLRK</sequence>
<dbReference type="EMBL" id="VSSQ01059273">
    <property type="protein sequence ID" value="MPN12854.1"/>
    <property type="molecule type" value="Genomic_DNA"/>
</dbReference>
<dbReference type="GO" id="GO:0044781">
    <property type="term" value="P:bacterial-type flagellum organization"/>
    <property type="evidence" value="ECO:0007669"/>
    <property type="project" value="InterPro"/>
</dbReference>
<evidence type="ECO:0000256" key="4">
    <source>
        <dbReference type="ARBA" id="ARBA00022989"/>
    </source>
</evidence>
<comment type="caution">
    <text evidence="7">The sequence shown here is derived from an EMBL/GenBank/DDBJ whole genome shotgun (WGS) entry which is preliminary data.</text>
</comment>
<dbReference type="GO" id="GO:0016020">
    <property type="term" value="C:membrane"/>
    <property type="evidence" value="ECO:0007669"/>
    <property type="project" value="InterPro"/>
</dbReference>
<evidence type="ECO:0000256" key="3">
    <source>
        <dbReference type="ARBA" id="ARBA00022692"/>
    </source>
</evidence>
<evidence type="ECO:0008006" key="8">
    <source>
        <dbReference type="Google" id="ProtNLM"/>
    </source>
</evidence>
<keyword evidence="5 6" id="KW-0472">Membrane</keyword>
<proteinExistence type="predicted"/>
<evidence type="ECO:0000256" key="1">
    <source>
        <dbReference type="ARBA" id="ARBA00004236"/>
    </source>
</evidence>
<protein>
    <recommendedName>
        <fullName evidence="8">Flagellar protein</fullName>
    </recommendedName>
</protein>
<evidence type="ECO:0000256" key="2">
    <source>
        <dbReference type="ARBA" id="ARBA00022475"/>
    </source>
</evidence>
<accession>A0A645FKA5</accession>
<keyword evidence="3 6" id="KW-0812">Transmembrane</keyword>